<evidence type="ECO:0000259" key="2">
    <source>
        <dbReference type="Pfam" id="PF13613"/>
    </source>
</evidence>
<dbReference type="Pfam" id="PF13613">
    <property type="entry name" value="HTH_Tnp_4"/>
    <property type="match status" value="1"/>
</dbReference>
<dbReference type="PANTHER" id="PTHR23080">
    <property type="entry name" value="THAP DOMAIN PROTEIN"/>
    <property type="match status" value="1"/>
</dbReference>
<accession>A0A6J8BB17</accession>
<dbReference type="Proteomes" id="UP000507470">
    <property type="component" value="Unassembled WGS sequence"/>
</dbReference>
<gene>
    <name evidence="3" type="ORF">MCOR_16067</name>
</gene>
<feature type="domain" description="Transposase Helix-turn-helix" evidence="2">
    <location>
        <begin position="41"/>
        <end position="90"/>
    </location>
</feature>
<dbReference type="AlphaFoldDB" id="A0A6J8BB17"/>
<protein>
    <recommendedName>
        <fullName evidence="2">Transposase Helix-turn-helix domain-containing protein</fullName>
    </recommendedName>
</protein>
<dbReference type="EMBL" id="CACVKT020002824">
    <property type="protein sequence ID" value="CAC5380074.1"/>
    <property type="molecule type" value="Genomic_DNA"/>
</dbReference>
<sequence length="167" mass="19693">MYWIILWSAFSIIEFLGDSVNNLTTGMVKIQKKTSRKALRKKLSPEEELFLTLVRFRRGYSVDTMAHLFGISSSSASVVNTWMQLLYCHFNSYRSIMFPEKQHFRNNLPRVFKTFKNIRCTIDCPEYFCADAKRVSPPRKFILFIQKSPHIQKSDWSSPKRSNSIFF</sequence>
<feature type="signal peptide" evidence="1">
    <location>
        <begin position="1"/>
        <end position="19"/>
    </location>
</feature>
<name>A0A6J8BB17_MYTCO</name>
<keyword evidence="4" id="KW-1185">Reference proteome</keyword>
<proteinExistence type="predicted"/>
<reference evidence="3 4" key="1">
    <citation type="submission" date="2020-06" db="EMBL/GenBank/DDBJ databases">
        <authorList>
            <person name="Li R."/>
            <person name="Bekaert M."/>
        </authorList>
    </citation>
    <scope>NUCLEOTIDE SEQUENCE [LARGE SCALE GENOMIC DNA]</scope>
    <source>
        <strain evidence="4">wild</strain>
    </source>
</reference>
<dbReference type="InterPro" id="IPR027805">
    <property type="entry name" value="Transposase_HTH_dom"/>
</dbReference>
<evidence type="ECO:0000256" key="1">
    <source>
        <dbReference type="SAM" id="SignalP"/>
    </source>
</evidence>
<evidence type="ECO:0000313" key="4">
    <source>
        <dbReference type="Proteomes" id="UP000507470"/>
    </source>
</evidence>
<dbReference type="PANTHER" id="PTHR23080:SF141">
    <property type="entry name" value="TRANSPOSASE HELIX-TURN-HELIX DOMAIN-CONTAINING PROTEIN"/>
    <property type="match status" value="1"/>
</dbReference>
<feature type="chain" id="PRO_5026699663" description="Transposase Helix-turn-helix domain-containing protein" evidence="1">
    <location>
        <begin position="20"/>
        <end position="167"/>
    </location>
</feature>
<evidence type="ECO:0000313" key="3">
    <source>
        <dbReference type="EMBL" id="CAC5380074.1"/>
    </source>
</evidence>
<keyword evidence="1" id="KW-0732">Signal</keyword>
<organism evidence="3 4">
    <name type="scientific">Mytilus coruscus</name>
    <name type="common">Sea mussel</name>
    <dbReference type="NCBI Taxonomy" id="42192"/>
    <lineage>
        <taxon>Eukaryota</taxon>
        <taxon>Metazoa</taxon>
        <taxon>Spiralia</taxon>
        <taxon>Lophotrochozoa</taxon>
        <taxon>Mollusca</taxon>
        <taxon>Bivalvia</taxon>
        <taxon>Autobranchia</taxon>
        <taxon>Pteriomorphia</taxon>
        <taxon>Mytilida</taxon>
        <taxon>Mytiloidea</taxon>
        <taxon>Mytilidae</taxon>
        <taxon>Mytilinae</taxon>
        <taxon>Mytilus</taxon>
    </lineage>
</organism>